<evidence type="ECO:0000256" key="1">
    <source>
        <dbReference type="PROSITE-ProRule" id="PRU00087"/>
    </source>
</evidence>
<accession>A0A7S4KTX7</accession>
<gene>
    <name evidence="3" type="ORF">GTHE00462_LOCUS18352</name>
</gene>
<dbReference type="AlphaFoldDB" id="A0A7S4KTX7"/>
<dbReference type="InterPro" id="IPR002495">
    <property type="entry name" value="Glyco_trans_8"/>
</dbReference>
<dbReference type="Gene3D" id="3.90.550.10">
    <property type="entry name" value="Spore Coat Polysaccharide Biosynthesis Protein SpsA, Chain A"/>
    <property type="match status" value="1"/>
</dbReference>
<feature type="chain" id="PRO_5031444139" description="Hexosyltransferase" evidence="2">
    <location>
        <begin position="23"/>
        <end position="515"/>
    </location>
</feature>
<dbReference type="EMBL" id="HBKN01023414">
    <property type="protein sequence ID" value="CAE2305495.1"/>
    <property type="molecule type" value="Transcribed_RNA"/>
</dbReference>
<dbReference type="InterPro" id="IPR050587">
    <property type="entry name" value="GNT1/Glycosyltrans_8"/>
</dbReference>
<dbReference type="InterPro" id="IPR014756">
    <property type="entry name" value="Ig_E-set"/>
</dbReference>
<protein>
    <recommendedName>
        <fullName evidence="4">Hexosyltransferase</fullName>
    </recommendedName>
</protein>
<name>A0A7S4KTX7_GUITH</name>
<dbReference type="PANTHER" id="PTHR11183">
    <property type="entry name" value="GLYCOGENIN SUBFAMILY MEMBER"/>
    <property type="match status" value="1"/>
</dbReference>
<dbReference type="InterPro" id="IPR013783">
    <property type="entry name" value="Ig-like_fold"/>
</dbReference>
<organism evidence="3">
    <name type="scientific">Guillardia theta</name>
    <name type="common">Cryptophyte</name>
    <name type="synonym">Cryptomonas phi</name>
    <dbReference type="NCBI Taxonomy" id="55529"/>
    <lineage>
        <taxon>Eukaryota</taxon>
        <taxon>Cryptophyceae</taxon>
        <taxon>Pyrenomonadales</taxon>
        <taxon>Geminigeraceae</taxon>
        <taxon>Guillardia</taxon>
    </lineage>
</organism>
<dbReference type="Pfam" id="PF01501">
    <property type="entry name" value="Glyco_transf_8"/>
    <property type="match status" value="1"/>
</dbReference>
<dbReference type="SUPFAM" id="SSF81296">
    <property type="entry name" value="E set domains"/>
    <property type="match status" value="1"/>
</dbReference>
<dbReference type="CDD" id="cd02537">
    <property type="entry name" value="GT8_Glycogenin"/>
    <property type="match status" value="1"/>
</dbReference>
<dbReference type="InterPro" id="IPR029044">
    <property type="entry name" value="Nucleotide-diphossugar_trans"/>
</dbReference>
<dbReference type="SUPFAM" id="SSF53448">
    <property type="entry name" value="Nucleotide-diphospho-sugar transferases"/>
    <property type="match status" value="1"/>
</dbReference>
<keyword evidence="2" id="KW-0732">Signal</keyword>
<feature type="repeat" description="Filamin" evidence="1">
    <location>
        <begin position="123"/>
        <end position="224"/>
    </location>
</feature>
<dbReference type="InterPro" id="IPR017868">
    <property type="entry name" value="Filamin/ABP280_repeat-like"/>
</dbReference>
<evidence type="ECO:0000313" key="3">
    <source>
        <dbReference type="EMBL" id="CAE2305495.1"/>
    </source>
</evidence>
<feature type="signal peptide" evidence="2">
    <location>
        <begin position="1"/>
        <end position="22"/>
    </location>
</feature>
<dbReference type="Gene3D" id="2.60.40.10">
    <property type="entry name" value="Immunoglobulins"/>
    <property type="match status" value="1"/>
</dbReference>
<reference evidence="3" key="1">
    <citation type="submission" date="2021-01" db="EMBL/GenBank/DDBJ databases">
        <authorList>
            <person name="Corre E."/>
            <person name="Pelletier E."/>
            <person name="Niang G."/>
            <person name="Scheremetjew M."/>
            <person name="Finn R."/>
            <person name="Kale V."/>
            <person name="Holt S."/>
            <person name="Cochrane G."/>
            <person name="Meng A."/>
            <person name="Brown T."/>
            <person name="Cohen L."/>
        </authorList>
    </citation>
    <scope>NUCLEOTIDE SEQUENCE</scope>
    <source>
        <strain evidence="3">CCMP 2712</strain>
    </source>
</reference>
<evidence type="ECO:0000256" key="2">
    <source>
        <dbReference type="SAM" id="SignalP"/>
    </source>
</evidence>
<dbReference type="PROSITE" id="PS50194">
    <property type="entry name" value="FILAMIN_REPEAT"/>
    <property type="match status" value="1"/>
</dbReference>
<proteinExistence type="predicted"/>
<sequence>MSQYLIMRHLAVLSITLMVCSANIVIEHPINGFETLDDFVLVQFTTSLYSLPDSEDYDPFFLLDNNPIRISREMFDTGTVEMHGIDLGGHRVRMLAINRKTRREISSNDIVFWRVSSLPDDPLTDSDPSKWLVYGDMLQGGVMGDRAELFLQPRDRFGNNVTAREEVASLHVEVDPFPVEQKMILEETGRVHVTLRWRQVGMTRISMRIQPDVQVAASPYEVFVGETYQVEVAQSKVAQNEDTEREKSRKDPVPDPSCHRYAYVTILTNDAFCKGVLVMHYTLKLTNTSYPLICLATQQVSEGCRELITGVGMRLIDVHAIANPNAHHKQHFRHVYSKLHVFGLTDFDKVVYLDADMLVLRNIDHLFQYPSLSAAPEINPPALFNSGLMVLKPSHTLLRKLMQLAALIPSYDKTDQGLLNEFFAGRWHMLPYTYNFLKDRGALPDRFDGFVQRDLSEVYVVHMVGEKPWHCRRDHECNSQGRLSAQLWSLWLEYFHQMCKRSSQMLNCTDRSKRL</sequence>
<evidence type="ECO:0008006" key="4">
    <source>
        <dbReference type="Google" id="ProtNLM"/>
    </source>
</evidence>
<dbReference type="GO" id="GO:0016757">
    <property type="term" value="F:glycosyltransferase activity"/>
    <property type="evidence" value="ECO:0007669"/>
    <property type="project" value="InterPro"/>
</dbReference>